<keyword evidence="2 3" id="KW-0813">Transport</keyword>
<dbReference type="InterPro" id="IPR016159">
    <property type="entry name" value="Cullin_repeat-like_dom_sf"/>
</dbReference>
<feature type="domain" description="Exocyst complex subunit Exo70 C-terminal" evidence="5">
    <location>
        <begin position="302"/>
        <end position="630"/>
    </location>
</feature>
<dbReference type="Proteomes" id="UP000026962">
    <property type="component" value="Chromosome 4"/>
</dbReference>
<reference evidence="6" key="1">
    <citation type="submission" date="2015-04" db="UniProtKB">
        <authorList>
            <consortium name="EnsemblPlants"/>
        </authorList>
    </citation>
    <scope>IDENTIFICATION</scope>
</reference>
<dbReference type="Gramene" id="OPUNC04G27800.1">
    <property type="protein sequence ID" value="OPUNC04G27800.1"/>
    <property type="gene ID" value="OPUNC04G27800"/>
</dbReference>
<dbReference type="HOGENOM" id="CLU_010236_2_0_1"/>
<dbReference type="InterPro" id="IPR046364">
    <property type="entry name" value="Exo70_C"/>
</dbReference>
<proteinExistence type="inferred from homology"/>
<accession>A0A0E0KX25</accession>
<comment type="similarity">
    <text evidence="1 3">Belongs to the EXO70 family.</text>
</comment>
<keyword evidence="3" id="KW-0268">Exocytosis</keyword>
<dbReference type="AlphaFoldDB" id="A0A0E0KX25"/>
<feature type="region of interest" description="Disordered" evidence="4">
    <location>
        <begin position="552"/>
        <end position="571"/>
    </location>
</feature>
<dbReference type="eggNOG" id="KOG2344">
    <property type="taxonomic scope" value="Eukaryota"/>
</dbReference>
<dbReference type="GO" id="GO:0005546">
    <property type="term" value="F:phosphatidylinositol-4,5-bisphosphate binding"/>
    <property type="evidence" value="ECO:0007669"/>
    <property type="project" value="InterPro"/>
</dbReference>
<keyword evidence="3" id="KW-0653">Protein transport</keyword>
<dbReference type="Pfam" id="PF03081">
    <property type="entry name" value="Exo70_C"/>
    <property type="match status" value="1"/>
</dbReference>
<organism evidence="6">
    <name type="scientific">Oryza punctata</name>
    <name type="common">Red rice</name>
    <dbReference type="NCBI Taxonomy" id="4537"/>
    <lineage>
        <taxon>Eukaryota</taxon>
        <taxon>Viridiplantae</taxon>
        <taxon>Streptophyta</taxon>
        <taxon>Embryophyta</taxon>
        <taxon>Tracheophyta</taxon>
        <taxon>Spermatophyta</taxon>
        <taxon>Magnoliopsida</taxon>
        <taxon>Liliopsida</taxon>
        <taxon>Poales</taxon>
        <taxon>Poaceae</taxon>
        <taxon>BOP clade</taxon>
        <taxon>Oryzoideae</taxon>
        <taxon>Oryzeae</taxon>
        <taxon>Oryzinae</taxon>
        <taxon>Oryza</taxon>
    </lineage>
</organism>
<evidence type="ECO:0000256" key="3">
    <source>
        <dbReference type="RuleBase" id="RU365026"/>
    </source>
</evidence>
<evidence type="ECO:0000256" key="2">
    <source>
        <dbReference type="ARBA" id="ARBA00022448"/>
    </source>
</evidence>
<dbReference type="GO" id="GO:0015031">
    <property type="term" value="P:protein transport"/>
    <property type="evidence" value="ECO:0007669"/>
    <property type="project" value="UniProtKB-KW"/>
</dbReference>
<evidence type="ECO:0000313" key="6">
    <source>
        <dbReference type="EnsemblPlants" id="OPUNC04G27800.1"/>
    </source>
</evidence>
<feature type="compositionally biased region" description="Polar residues" evidence="4">
    <location>
        <begin position="195"/>
        <end position="205"/>
    </location>
</feature>
<dbReference type="STRING" id="4537.A0A0E0KX25"/>
<dbReference type="InterPro" id="IPR004140">
    <property type="entry name" value="Exo70"/>
</dbReference>
<sequence length="634" mass="71837">MESLAQRAALLRDSLQKSQSVTDAVVSILGSFDSRLSALDAAMRPIQVRTHAVRTAHENIDRTLRSADVILTQFDRTREVLHRFNLKIPYFLLYMLAEREIQKGPHENLQGFLDAVDRLRSIERFFSSNRSYRSSDGVLNHVNALLSKALVKMEDEFQKQLTQRSKPIEPDRLFDCLPSTLRPSSESHPEGGKNPSHSENQQNSEAAVYSPPALIEPRFIPFLAKLAQQLVQAGCQQQCSEIYSEARASALESSLKSLGVEKLSKDEVQKMPWEILESKIGNWIHFMRIAHASGDTFCYKQVKLLFAAERQLCDQVFECSQSLRDKCFAQITRNSLATLLSFGEAIAMSKRSPEKLFVLLDMYEIMCELQADIDTIFVGESCSQMRESALSLTKCLAQTAQKTFSDFEEAVEKDATKNIHIDGTVHPLTSYVINYVKFLFDYQSTLKQLFQEFKREDGTGSELATVTMSIMQALQNNLDAKAKQYKDPALMHIFLMNNIHYIVKSVRRSEAKDLLGDDWIQRHRRIVQQNANQYRRIAWSKVLQCLSGQGLTSSGGSGQVGSEGGNSSGASRAAVKERSFNVLFEEIYQKQCGWSVPDTELRESLRLAVAEILLPAYRSFLKRFGYVSLKPHYM</sequence>
<reference evidence="6" key="2">
    <citation type="submission" date="2018-05" db="EMBL/GenBank/DDBJ databases">
        <title>OpunRS2 (Oryza punctata Reference Sequence Version 2).</title>
        <authorList>
            <person name="Zhang J."/>
            <person name="Kudrna D."/>
            <person name="Lee S."/>
            <person name="Talag J."/>
            <person name="Welchert J."/>
            <person name="Wing R.A."/>
        </authorList>
    </citation>
    <scope>NUCLEOTIDE SEQUENCE [LARGE SCALE GENOMIC DNA]</scope>
</reference>
<keyword evidence="7" id="KW-1185">Reference proteome</keyword>
<dbReference type="Pfam" id="PF20669">
    <property type="entry name" value="Exo70_N"/>
    <property type="match status" value="1"/>
</dbReference>
<dbReference type="GO" id="GO:0006887">
    <property type="term" value="P:exocytosis"/>
    <property type="evidence" value="ECO:0007669"/>
    <property type="project" value="UniProtKB-KW"/>
</dbReference>
<dbReference type="PANTHER" id="PTHR12542">
    <property type="entry name" value="EXOCYST COMPLEX PROTEIN EXO70"/>
    <property type="match status" value="1"/>
</dbReference>
<dbReference type="Gene3D" id="1.20.1280.170">
    <property type="entry name" value="Exocyst complex component Exo70"/>
    <property type="match status" value="1"/>
</dbReference>
<protein>
    <recommendedName>
        <fullName evidence="3">Exocyst subunit Exo70 family protein</fullName>
    </recommendedName>
</protein>
<dbReference type="EnsemblPlants" id="OPUNC04G27800.1">
    <property type="protein sequence ID" value="OPUNC04G27800.1"/>
    <property type="gene ID" value="OPUNC04G27800"/>
</dbReference>
<dbReference type="PANTHER" id="PTHR12542:SF98">
    <property type="entry name" value="EXOCYST SUBUNIT EXO70 FAMILY PROTEIN"/>
    <property type="match status" value="1"/>
</dbReference>
<evidence type="ECO:0000313" key="7">
    <source>
        <dbReference type="Proteomes" id="UP000026962"/>
    </source>
</evidence>
<dbReference type="GO" id="GO:0000145">
    <property type="term" value="C:exocyst"/>
    <property type="evidence" value="ECO:0007669"/>
    <property type="project" value="InterPro"/>
</dbReference>
<comment type="function">
    <text evidence="3">Component of the exocyst complex.</text>
</comment>
<name>A0A0E0KX25_ORYPU</name>
<evidence type="ECO:0000256" key="1">
    <source>
        <dbReference type="ARBA" id="ARBA00006756"/>
    </source>
</evidence>
<evidence type="ECO:0000256" key="4">
    <source>
        <dbReference type="SAM" id="MobiDB-lite"/>
    </source>
</evidence>
<feature type="region of interest" description="Disordered" evidence="4">
    <location>
        <begin position="179"/>
        <end position="207"/>
    </location>
</feature>
<evidence type="ECO:0000259" key="5">
    <source>
        <dbReference type="Pfam" id="PF03081"/>
    </source>
</evidence>
<dbReference type="OMA" id="NASMKEW"/>
<dbReference type="SUPFAM" id="SSF74788">
    <property type="entry name" value="Cullin repeat-like"/>
    <property type="match status" value="1"/>
</dbReference>
<feature type="compositionally biased region" description="Gly residues" evidence="4">
    <location>
        <begin position="553"/>
        <end position="567"/>
    </location>
</feature>